<evidence type="ECO:0000256" key="7">
    <source>
        <dbReference type="ARBA" id="ARBA00022989"/>
    </source>
</evidence>
<keyword evidence="8" id="KW-0406">Ion transport</keyword>
<accession>A0A0A7C388</accession>
<organism evidence="13">
    <name type="scientific">Zorotypus medoensis</name>
    <dbReference type="NCBI Taxonomy" id="1264643"/>
    <lineage>
        <taxon>Eukaryota</taxon>
        <taxon>Metazoa</taxon>
        <taxon>Ecdysozoa</taxon>
        <taxon>Arthropoda</taxon>
        <taxon>Hexapoda</taxon>
        <taxon>Insecta</taxon>
        <taxon>Pterygota</taxon>
        <taxon>Neoptera</taxon>
        <taxon>Polyneoptera</taxon>
        <taxon>Zoraptera</taxon>
        <taxon>Zorotypidae</taxon>
        <taxon>Zorotypus</taxon>
    </lineage>
</organism>
<feature type="transmembrane region" description="Helical" evidence="12">
    <location>
        <begin position="96"/>
        <end position="115"/>
    </location>
</feature>
<dbReference type="PANTHER" id="PTHR11410">
    <property type="entry name" value="ATP SYNTHASE SUBUNIT A"/>
    <property type="match status" value="1"/>
</dbReference>
<evidence type="ECO:0000256" key="9">
    <source>
        <dbReference type="ARBA" id="ARBA00023136"/>
    </source>
</evidence>
<dbReference type="InterPro" id="IPR000568">
    <property type="entry name" value="ATP_synth_F0_asu"/>
</dbReference>
<dbReference type="RefSeq" id="YP_009114515.1">
    <property type="nucleotide sequence ID" value="NC_026077.1"/>
</dbReference>
<keyword evidence="13" id="KW-0496">Mitochondrion</keyword>
<dbReference type="GO" id="GO:0005743">
    <property type="term" value="C:mitochondrial inner membrane"/>
    <property type="evidence" value="ECO:0007669"/>
    <property type="project" value="UniProtKB-SubCell"/>
</dbReference>
<dbReference type="InterPro" id="IPR023011">
    <property type="entry name" value="ATP_synth_F0_asu_AS"/>
</dbReference>
<dbReference type="AlphaFoldDB" id="A0A0A7C388"/>
<evidence type="ECO:0000256" key="2">
    <source>
        <dbReference type="ARBA" id="ARBA00006810"/>
    </source>
</evidence>
<keyword evidence="5 12" id="KW-0812">Transmembrane</keyword>
<feature type="transmembrane region" description="Helical" evidence="12">
    <location>
        <begin position="122"/>
        <end position="142"/>
    </location>
</feature>
<feature type="transmembrane region" description="Helical" evidence="12">
    <location>
        <begin position="194"/>
        <end position="215"/>
    </location>
</feature>
<dbReference type="InterPro" id="IPR045083">
    <property type="entry name" value="ATP_synth_F0_asu_bact/mt"/>
</dbReference>
<dbReference type="GeneID" id="22833021"/>
<comment type="subcellular location">
    <subcellularLocation>
        <location evidence="1">Membrane</location>
        <topology evidence="1">Multi-pass membrane protein</topology>
    </subcellularLocation>
    <subcellularLocation>
        <location evidence="11">Mitochondrion inner membrane</location>
        <topology evidence="11">Multi-pass membrane protein</topology>
    </subcellularLocation>
</comment>
<dbReference type="NCBIfam" id="TIGR01131">
    <property type="entry name" value="ATP_synt_6_or_A"/>
    <property type="match status" value="1"/>
</dbReference>
<evidence type="ECO:0000256" key="5">
    <source>
        <dbReference type="ARBA" id="ARBA00022692"/>
    </source>
</evidence>
<proteinExistence type="inferred from homology"/>
<keyword evidence="6" id="KW-0375">Hydrogen ion transport</keyword>
<gene>
    <name evidence="13" type="primary">atp6</name>
</gene>
<feature type="transmembrane region" description="Helical" evidence="12">
    <location>
        <begin position="12"/>
        <end position="31"/>
    </location>
</feature>
<evidence type="ECO:0000256" key="3">
    <source>
        <dbReference type="ARBA" id="ARBA00022448"/>
    </source>
</evidence>
<sequence length="219" mass="25041">MMTNLFSIFDPTSSTIINMNWMTFTIMMLILPNSKWTLFNKQVFMNNLMSILKINFPISHNDSFLNKNIIPGLFISITIMNIMGLIPYIFSVTSHFSITLSIALPLWMGFMSLGYTKNFYKMLSHTIPANTPYLLIPFMILIETTSNFIRPITLSVRLMANITAGHLLMTLISSIQSSLSMVILIIFMQSVFMILESAVSIIQAYVFSLLISLYWQETN</sequence>
<dbReference type="CTD" id="4508"/>
<evidence type="ECO:0000256" key="10">
    <source>
        <dbReference type="ARBA" id="ARBA00023310"/>
    </source>
</evidence>
<feature type="transmembrane region" description="Helical" evidence="12">
    <location>
        <begin position="162"/>
        <end position="187"/>
    </location>
</feature>
<dbReference type="GO" id="GO:0046933">
    <property type="term" value="F:proton-transporting ATP synthase activity, rotational mechanism"/>
    <property type="evidence" value="ECO:0007669"/>
    <property type="project" value="TreeGrafter"/>
</dbReference>
<protein>
    <recommendedName>
        <fullName evidence="11">ATP synthase subunit a</fullName>
    </recommendedName>
</protein>
<geneLocation type="mitochondrion" evidence="13"/>
<evidence type="ECO:0000256" key="12">
    <source>
        <dbReference type="SAM" id="Phobius"/>
    </source>
</evidence>
<dbReference type="GO" id="GO:0045259">
    <property type="term" value="C:proton-transporting ATP synthase complex"/>
    <property type="evidence" value="ECO:0007669"/>
    <property type="project" value="UniProtKB-KW"/>
</dbReference>
<name>A0A0A7C388_9NEOP</name>
<feature type="transmembrane region" description="Helical" evidence="12">
    <location>
        <begin position="69"/>
        <end position="90"/>
    </location>
</feature>
<keyword evidence="4" id="KW-0138">CF(0)</keyword>
<keyword evidence="7 12" id="KW-1133">Transmembrane helix</keyword>
<dbReference type="PROSITE" id="PS00449">
    <property type="entry name" value="ATPASE_A"/>
    <property type="match status" value="1"/>
</dbReference>
<dbReference type="SUPFAM" id="SSF81336">
    <property type="entry name" value="F1F0 ATP synthase subunit A"/>
    <property type="match status" value="1"/>
</dbReference>
<dbReference type="PRINTS" id="PR00123">
    <property type="entry name" value="ATPASEA"/>
</dbReference>
<dbReference type="CDD" id="cd00310">
    <property type="entry name" value="ATP-synt_Fo_a_6"/>
    <property type="match status" value="1"/>
</dbReference>
<dbReference type="PANTHER" id="PTHR11410:SF0">
    <property type="entry name" value="ATP SYNTHASE SUBUNIT A"/>
    <property type="match status" value="1"/>
</dbReference>
<comment type="similarity">
    <text evidence="2">Belongs to the ATPase A chain family.</text>
</comment>
<evidence type="ECO:0000256" key="4">
    <source>
        <dbReference type="ARBA" id="ARBA00022547"/>
    </source>
</evidence>
<evidence type="ECO:0000256" key="1">
    <source>
        <dbReference type="ARBA" id="ARBA00004141"/>
    </source>
</evidence>
<dbReference type="Gene3D" id="1.20.120.220">
    <property type="entry name" value="ATP synthase, F0 complex, subunit A"/>
    <property type="match status" value="1"/>
</dbReference>
<dbReference type="InterPro" id="IPR035908">
    <property type="entry name" value="F0_ATP_A_sf"/>
</dbReference>
<keyword evidence="9 12" id="KW-0472">Membrane</keyword>
<dbReference type="EMBL" id="KJ467512">
    <property type="protein sequence ID" value="AHY35144.1"/>
    <property type="molecule type" value="Genomic_DNA"/>
</dbReference>
<evidence type="ECO:0000256" key="8">
    <source>
        <dbReference type="ARBA" id="ARBA00023065"/>
    </source>
</evidence>
<keyword evidence="10" id="KW-0066">ATP synthesis</keyword>
<dbReference type="Pfam" id="PF00119">
    <property type="entry name" value="ATP-synt_A"/>
    <property type="match status" value="1"/>
</dbReference>
<keyword evidence="3" id="KW-0813">Transport</keyword>
<evidence type="ECO:0000256" key="6">
    <source>
        <dbReference type="ARBA" id="ARBA00022781"/>
    </source>
</evidence>
<evidence type="ECO:0000313" key="13">
    <source>
        <dbReference type="EMBL" id="AHY35144.1"/>
    </source>
</evidence>
<evidence type="ECO:0000256" key="11">
    <source>
        <dbReference type="RuleBase" id="RU004450"/>
    </source>
</evidence>
<reference evidence="13" key="1">
    <citation type="journal article" date="2014" name="BMC Genomics">
        <title>The compact mitochondrial genome of Zorotypus medoensis provides insights into phylogenetic position of Zoraptera.</title>
        <authorList>
            <person name="Ma C."/>
            <person name="Wang Y."/>
            <person name="Wu C."/>
            <person name="Kang L."/>
            <person name="Liu C."/>
        </authorList>
    </citation>
    <scope>NUCLEOTIDE SEQUENCE</scope>
</reference>